<proteinExistence type="predicted"/>
<dbReference type="Proteomes" id="UP001596031">
    <property type="component" value="Unassembled WGS sequence"/>
</dbReference>
<dbReference type="Gene3D" id="3.40.630.30">
    <property type="match status" value="1"/>
</dbReference>
<dbReference type="EC" id="2.3.1.-" evidence="2"/>
<evidence type="ECO:0000259" key="1">
    <source>
        <dbReference type="Pfam" id="PF13480"/>
    </source>
</evidence>
<dbReference type="RefSeq" id="WP_379716266.1">
    <property type="nucleotide sequence ID" value="NZ_JBHSMS010000006.1"/>
</dbReference>
<protein>
    <submittedName>
        <fullName evidence="2">GNAT family N-acetyltransferase</fullName>
        <ecNumber evidence="2">2.3.1.-</ecNumber>
    </submittedName>
</protein>
<feature type="domain" description="BioF2-like acetyltransferase" evidence="1">
    <location>
        <begin position="150"/>
        <end position="288"/>
    </location>
</feature>
<name>A0ABW0PCB3_9BURK</name>
<dbReference type="InterPro" id="IPR038740">
    <property type="entry name" value="BioF2-like_GNAT_dom"/>
</dbReference>
<organism evidence="2 3">
    <name type="scientific">Massilia jejuensis</name>
    <dbReference type="NCBI Taxonomy" id="648894"/>
    <lineage>
        <taxon>Bacteria</taxon>
        <taxon>Pseudomonadati</taxon>
        <taxon>Pseudomonadota</taxon>
        <taxon>Betaproteobacteria</taxon>
        <taxon>Burkholderiales</taxon>
        <taxon>Oxalobacteraceae</taxon>
        <taxon>Telluria group</taxon>
        <taxon>Massilia</taxon>
    </lineage>
</organism>
<dbReference type="InterPro" id="IPR016181">
    <property type="entry name" value="Acyl_CoA_acyltransferase"/>
</dbReference>
<dbReference type="GO" id="GO:0016746">
    <property type="term" value="F:acyltransferase activity"/>
    <property type="evidence" value="ECO:0007669"/>
    <property type="project" value="UniProtKB-KW"/>
</dbReference>
<dbReference type="Pfam" id="PF13480">
    <property type="entry name" value="Acetyltransf_6"/>
    <property type="match status" value="1"/>
</dbReference>
<comment type="caution">
    <text evidence="2">The sequence shown here is derived from an EMBL/GenBank/DDBJ whole genome shotgun (WGS) entry which is preliminary data.</text>
</comment>
<keyword evidence="2" id="KW-0012">Acyltransferase</keyword>
<sequence>MTSNELLQADDASISLYCGDLPSVIESELVLSYETLQSSLPFFRVFRSLEGANCYVARRDGHPSTVLLFTCRNGRVDVLNEMIEVGQSELERFAEYVFSRFKTADVITFKALKTTTGGFVFPVQKHDSKDTYVIALPATPEAYTSSIGKSTRANIRQQTNGLARHFPSFESRFFTNEDIGEEHIRTIIGFSEQKISAKGVKFTHDIDRITRLARMCGFVNVFLIDGCVCAGSINYRVGASYFGEVTGYDAKYEKYGLGKLCVHQTICESITRGGTKFYLGGGVFDFKQRMLGAILSTQELHIYRSRLKMLAYVEVVAKAFVAGQLRRLKKQIHLHGQEKWAKFIFGAAHFFKNRVK</sequence>
<dbReference type="EMBL" id="JBHSMS010000006">
    <property type="protein sequence ID" value="MFC5509848.1"/>
    <property type="molecule type" value="Genomic_DNA"/>
</dbReference>
<keyword evidence="2" id="KW-0808">Transferase</keyword>
<accession>A0ABW0PCB3</accession>
<gene>
    <name evidence="2" type="ORF">ACFPOU_01750</name>
</gene>
<keyword evidence="3" id="KW-1185">Reference proteome</keyword>
<dbReference type="SUPFAM" id="SSF55729">
    <property type="entry name" value="Acyl-CoA N-acyltransferases (Nat)"/>
    <property type="match status" value="1"/>
</dbReference>
<evidence type="ECO:0000313" key="2">
    <source>
        <dbReference type="EMBL" id="MFC5509848.1"/>
    </source>
</evidence>
<evidence type="ECO:0000313" key="3">
    <source>
        <dbReference type="Proteomes" id="UP001596031"/>
    </source>
</evidence>
<reference evidence="3" key="1">
    <citation type="journal article" date="2019" name="Int. J. Syst. Evol. Microbiol.">
        <title>The Global Catalogue of Microorganisms (GCM) 10K type strain sequencing project: providing services to taxonomists for standard genome sequencing and annotation.</title>
        <authorList>
            <consortium name="The Broad Institute Genomics Platform"/>
            <consortium name="The Broad Institute Genome Sequencing Center for Infectious Disease"/>
            <person name="Wu L."/>
            <person name="Ma J."/>
        </authorList>
    </citation>
    <scope>NUCLEOTIDE SEQUENCE [LARGE SCALE GENOMIC DNA]</scope>
    <source>
        <strain evidence="3">CCUG 38813</strain>
    </source>
</reference>